<protein>
    <recommendedName>
        <fullName evidence="3">Mobile element protein</fullName>
    </recommendedName>
</protein>
<evidence type="ECO:0008006" key="3">
    <source>
        <dbReference type="Google" id="ProtNLM"/>
    </source>
</evidence>
<dbReference type="AlphaFoldDB" id="A0A291BAG6"/>
<accession>A0A291BAG6</accession>
<name>A0A291BAG6_9GAMM</name>
<dbReference type="EMBL" id="CP020660">
    <property type="protein sequence ID" value="ATF09992.1"/>
    <property type="molecule type" value="Genomic_DNA"/>
</dbReference>
<reference evidence="2" key="1">
    <citation type="submission" date="2017-04" db="EMBL/GenBank/DDBJ databases">
        <title>Genome evolution of the luminous symbionts of deep sea anglerfish.</title>
        <authorList>
            <person name="Hendry T.A."/>
        </authorList>
    </citation>
    <scope>NUCLEOTIDE SEQUENCE [LARGE SCALE GENOMIC DNA]</scope>
</reference>
<sequence>MGFLTFLFKLAQLPLSYSHYSCISARAKTVTIYVQDEE</sequence>
<keyword evidence="2" id="KW-1185">Reference proteome</keyword>
<evidence type="ECO:0000313" key="1">
    <source>
        <dbReference type="EMBL" id="ATF09992.1"/>
    </source>
</evidence>
<dbReference type="Proteomes" id="UP000218160">
    <property type="component" value="Chromosome 1"/>
</dbReference>
<evidence type="ECO:0000313" key="2">
    <source>
        <dbReference type="Proteomes" id="UP000218160"/>
    </source>
</evidence>
<proteinExistence type="predicted"/>
<organism evidence="1 2">
    <name type="scientific">Candidatus Enterovibrio altilux</name>
    <dbReference type="NCBI Taxonomy" id="1927128"/>
    <lineage>
        <taxon>Bacteria</taxon>
        <taxon>Pseudomonadati</taxon>
        <taxon>Pseudomonadota</taxon>
        <taxon>Gammaproteobacteria</taxon>
        <taxon>Vibrionales</taxon>
        <taxon>Vibrionaceae</taxon>
        <taxon>Enterovibrio</taxon>
    </lineage>
</organism>
<gene>
    <name evidence="1" type="ORF">BTN50_1519</name>
</gene>
<dbReference type="KEGG" id="elux:BTN50_1519"/>